<sequence length="89" mass="10333">MDVTFYDIIDPTVIPTTHYMQCSDSLYTQCVNTFKTTQDYQMSSNSTYMPNRKCIDSTSEDVSFHHCPFLSIGEKFKYLKDNTYTDIGI</sequence>
<keyword evidence="2" id="KW-1185">Reference proteome</keyword>
<dbReference type="Proteomes" id="UP001516023">
    <property type="component" value="Unassembled WGS sequence"/>
</dbReference>
<protein>
    <submittedName>
        <fullName evidence="1">Uncharacterized protein</fullName>
    </submittedName>
</protein>
<gene>
    <name evidence="1" type="ORF">HJC23_004682</name>
</gene>
<dbReference type="EMBL" id="JABMIG020000160">
    <property type="protein sequence ID" value="KAL3788215.1"/>
    <property type="molecule type" value="Genomic_DNA"/>
</dbReference>
<dbReference type="AlphaFoldDB" id="A0ABD3PJ48"/>
<evidence type="ECO:0000313" key="1">
    <source>
        <dbReference type="EMBL" id="KAL3788215.1"/>
    </source>
</evidence>
<accession>A0ABD3PJ48</accession>
<evidence type="ECO:0000313" key="2">
    <source>
        <dbReference type="Proteomes" id="UP001516023"/>
    </source>
</evidence>
<comment type="caution">
    <text evidence="1">The sequence shown here is derived from an EMBL/GenBank/DDBJ whole genome shotgun (WGS) entry which is preliminary data.</text>
</comment>
<proteinExistence type="predicted"/>
<name>A0ABD3PJ48_9STRA</name>
<reference evidence="1 2" key="1">
    <citation type="journal article" date="2020" name="G3 (Bethesda)">
        <title>Improved Reference Genome for Cyclotella cryptica CCMP332, a Model for Cell Wall Morphogenesis, Salinity Adaptation, and Lipid Production in Diatoms (Bacillariophyta).</title>
        <authorList>
            <person name="Roberts W.R."/>
            <person name="Downey K.M."/>
            <person name="Ruck E.C."/>
            <person name="Traller J.C."/>
            <person name="Alverson A.J."/>
        </authorList>
    </citation>
    <scope>NUCLEOTIDE SEQUENCE [LARGE SCALE GENOMIC DNA]</scope>
    <source>
        <strain evidence="1 2">CCMP332</strain>
    </source>
</reference>
<organism evidence="1 2">
    <name type="scientific">Cyclotella cryptica</name>
    <dbReference type="NCBI Taxonomy" id="29204"/>
    <lineage>
        <taxon>Eukaryota</taxon>
        <taxon>Sar</taxon>
        <taxon>Stramenopiles</taxon>
        <taxon>Ochrophyta</taxon>
        <taxon>Bacillariophyta</taxon>
        <taxon>Coscinodiscophyceae</taxon>
        <taxon>Thalassiosirophycidae</taxon>
        <taxon>Stephanodiscales</taxon>
        <taxon>Stephanodiscaceae</taxon>
        <taxon>Cyclotella</taxon>
    </lineage>
</organism>